<sequence>MADPASAPRPVPALLDSAAAEFITSGISINAAGARPGTVPSMARATGCRVAADARSVALLFASTPAAALLDDIRRSGAIAVVFSQPSTHRTLQLKGDDARIVPPAAGDAALAAAYVKIFTDGLTRLGYPGEVLRAVLAHDPGDLVAVEFTPLAAFSQTPGPGAGEPLVRA</sequence>
<dbReference type="EMBL" id="CP064781">
    <property type="protein sequence ID" value="QRJ62277.1"/>
    <property type="molecule type" value="Genomic_DNA"/>
</dbReference>
<keyword evidence="2" id="KW-1185">Reference proteome</keyword>
<gene>
    <name evidence="1" type="ORF">IWH25_10760</name>
</gene>
<proteinExistence type="predicted"/>
<evidence type="ECO:0000313" key="2">
    <source>
        <dbReference type="Proteomes" id="UP000663444"/>
    </source>
</evidence>
<name>A0A974PVH6_9RHOO</name>
<accession>A0A974PVH6</accession>
<reference evidence="1" key="1">
    <citation type="submission" date="2020-11" db="EMBL/GenBank/DDBJ databases">
        <title>Azospira restricta DSM 18626 genome sequence.</title>
        <authorList>
            <person name="Moe W.M."/>
        </authorList>
    </citation>
    <scope>NUCLEOTIDE SEQUENCE</scope>
    <source>
        <strain evidence="1">DSM 18626</strain>
    </source>
</reference>
<dbReference type="Gene3D" id="2.30.110.10">
    <property type="entry name" value="Electron Transport, Fmn-binding Protein, Chain A"/>
    <property type="match status" value="1"/>
</dbReference>
<dbReference type="AlphaFoldDB" id="A0A974PVH6"/>
<dbReference type="InterPro" id="IPR012349">
    <property type="entry name" value="Split_barrel_FMN-bd"/>
</dbReference>
<evidence type="ECO:0000313" key="1">
    <source>
        <dbReference type="EMBL" id="QRJ62277.1"/>
    </source>
</evidence>
<dbReference type="RefSeq" id="WP_203385806.1">
    <property type="nucleotide sequence ID" value="NZ_CP064781.1"/>
</dbReference>
<dbReference type="SUPFAM" id="SSF50475">
    <property type="entry name" value="FMN-binding split barrel"/>
    <property type="match status" value="1"/>
</dbReference>
<dbReference type="KEGG" id="ares:IWH25_10760"/>
<organism evidence="1 2">
    <name type="scientific">Azospira restricta</name>
    <dbReference type="NCBI Taxonomy" id="404405"/>
    <lineage>
        <taxon>Bacteria</taxon>
        <taxon>Pseudomonadati</taxon>
        <taxon>Pseudomonadota</taxon>
        <taxon>Betaproteobacteria</taxon>
        <taxon>Rhodocyclales</taxon>
        <taxon>Rhodocyclaceae</taxon>
        <taxon>Azospira</taxon>
    </lineage>
</organism>
<dbReference type="Proteomes" id="UP000663444">
    <property type="component" value="Chromosome"/>
</dbReference>
<protein>
    <submittedName>
        <fullName evidence="1">Uncharacterized protein</fullName>
    </submittedName>
</protein>